<dbReference type="RefSeq" id="WP_251589726.1">
    <property type="nucleotide sequence ID" value="NZ_JAMLJI010000001.1"/>
</dbReference>
<keyword evidence="1" id="KW-1133">Transmembrane helix</keyword>
<evidence type="ECO:0000259" key="2">
    <source>
        <dbReference type="Pfam" id="PF03872"/>
    </source>
</evidence>
<evidence type="ECO:0000313" key="3">
    <source>
        <dbReference type="EMBL" id="MDR5895856.1"/>
    </source>
</evidence>
<keyword evidence="1" id="KW-0812">Transmembrane</keyword>
<dbReference type="CDD" id="cd16328">
    <property type="entry name" value="RseA_N"/>
    <property type="match status" value="1"/>
</dbReference>
<name>A0ABU1GUZ8_9GAMM</name>
<dbReference type="SUPFAM" id="SSF89069">
    <property type="entry name" value="N-terminal, cytoplasmic domain of anti-sigmaE factor RseA"/>
    <property type="match status" value="1"/>
</dbReference>
<dbReference type="InterPro" id="IPR036147">
    <property type="entry name" value="Anti-sigma_E_RseA_N_sf"/>
</dbReference>
<keyword evidence="1" id="KW-0472">Membrane</keyword>
<dbReference type="PANTHER" id="PTHR38104">
    <property type="match status" value="1"/>
</dbReference>
<keyword evidence="4" id="KW-1185">Reference proteome</keyword>
<feature type="domain" description="Anti sigma-E protein RseA N-terminal" evidence="2">
    <location>
        <begin position="5"/>
        <end position="84"/>
    </location>
</feature>
<sequence>MNQDQRESLSAVMDGEGDELSLPRVLKSLEGNEEMADQWRRYHVARSIMKRERDIDVSMDISAAVRQRIEQEPMVDQAETATTEAAKTGRTARRHAPFSFMGSAAIAAAVSLMVITGVQVFRGGDEVGTGTSLPGSNDFALQDASVQGGEGASRLRTNVSLVSLPIFESGAEAKSGPIRVNASTPWMTEGSANDSDDAWAQYLSTLPSDQLNRMNDLAPLRAAQ</sequence>
<gene>
    <name evidence="3" type="ORF">QC825_07205</name>
</gene>
<feature type="transmembrane region" description="Helical" evidence="1">
    <location>
        <begin position="100"/>
        <end position="121"/>
    </location>
</feature>
<dbReference type="Proteomes" id="UP001269375">
    <property type="component" value="Unassembled WGS sequence"/>
</dbReference>
<dbReference type="PANTHER" id="PTHR38104:SF1">
    <property type="entry name" value="ANTI-SIGMA-E FACTOR RSEA"/>
    <property type="match status" value="1"/>
</dbReference>
<evidence type="ECO:0000313" key="4">
    <source>
        <dbReference type="Proteomes" id="UP001269375"/>
    </source>
</evidence>
<accession>A0ABU1GUZ8</accession>
<comment type="caution">
    <text evidence="3">The sequence shown here is derived from an EMBL/GenBank/DDBJ whole genome shotgun (WGS) entry which is preliminary data.</text>
</comment>
<dbReference type="Gene3D" id="1.10.10.880">
    <property type="entry name" value="Anti sigma-E protein RseA, N-terminal domain"/>
    <property type="match status" value="1"/>
</dbReference>
<protein>
    <submittedName>
        <fullName evidence="3">RseA family anti-sigma factor</fullName>
    </submittedName>
</protein>
<proteinExistence type="predicted"/>
<dbReference type="EMBL" id="JARWAO010000003">
    <property type="protein sequence ID" value="MDR5895856.1"/>
    <property type="molecule type" value="Genomic_DNA"/>
</dbReference>
<dbReference type="Pfam" id="PF03872">
    <property type="entry name" value="RseA_N"/>
    <property type="match status" value="1"/>
</dbReference>
<reference evidence="3 4" key="1">
    <citation type="submission" date="2023-04" db="EMBL/GenBank/DDBJ databases">
        <title>A long-awaited taxogenomic arrangement of the family Halomonadaceae.</title>
        <authorList>
            <person name="De La Haba R."/>
            <person name="Chuvochina M."/>
            <person name="Wittouck S."/>
            <person name="Arahal D.R."/>
            <person name="Sanchez-Porro C."/>
            <person name="Hugenholtz P."/>
            <person name="Ventosa A."/>
        </authorList>
    </citation>
    <scope>NUCLEOTIDE SEQUENCE [LARGE SCALE GENOMIC DNA]</scope>
    <source>
        <strain evidence="3 4">DSM 22428</strain>
    </source>
</reference>
<evidence type="ECO:0000256" key="1">
    <source>
        <dbReference type="SAM" id="Phobius"/>
    </source>
</evidence>
<dbReference type="InterPro" id="IPR005572">
    <property type="entry name" value="Anti-sigma_E_RseA_N"/>
</dbReference>
<organism evidence="3 4">
    <name type="scientific">Larsenimonas suaedae</name>
    <dbReference type="NCBI Taxonomy" id="1851019"/>
    <lineage>
        <taxon>Bacteria</taxon>
        <taxon>Pseudomonadati</taxon>
        <taxon>Pseudomonadota</taxon>
        <taxon>Gammaproteobacteria</taxon>
        <taxon>Oceanospirillales</taxon>
        <taxon>Halomonadaceae</taxon>
        <taxon>Larsenimonas</taxon>
    </lineage>
</organism>
<dbReference type="InterPro" id="IPR052383">
    <property type="entry name" value="Anti-sigma-E_RseA-like"/>
</dbReference>